<keyword evidence="7" id="KW-1185">Reference proteome</keyword>
<evidence type="ECO:0000256" key="3">
    <source>
        <dbReference type="SAM" id="Phobius"/>
    </source>
</evidence>
<proteinExistence type="predicted"/>
<organism evidence="6 7">
    <name type="scientific">Tachysurus vachellii</name>
    <name type="common">Darkbarbel catfish</name>
    <name type="synonym">Pelteobagrus vachellii</name>
    <dbReference type="NCBI Taxonomy" id="175792"/>
    <lineage>
        <taxon>Eukaryota</taxon>
        <taxon>Metazoa</taxon>
        <taxon>Chordata</taxon>
        <taxon>Craniata</taxon>
        <taxon>Vertebrata</taxon>
        <taxon>Euteleostomi</taxon>
        <taxon>Actinopterygii</taxon>
        <taxon>Neopterygii</taxon>
        <taxon>Teleostei</taxon>
        <taxon>Ostariophysi</taxon>
        <taxon>Siluriformes</taxon>
        <taxon>Bagridae</taxon>
        <taxon>Tachysurus</taxon>
    </lineage>
</organism>
<gene>
    <name evidence="6" type="ORF">Q7C36_022394</name>
</gene>
<feature type="region of interest" description="Disordered" evidence="2">
    <location>
        <begin position="516"/>
        <end position="545"/>
    </location>
</feature>
<sequence>MELFRTTLSLLMIFSAAAASDFSDCNLMGIYGTKNEFISVDEITDECRTNFVTENGTEVHIVNLRISPDNNYPIITVSTDAPSILIFTNSDTHIQVIYVNVNSSDVKIYVSNKTSLKAFSTGFSSQVHGAPDVQGNELVSWATQRFGGVSSVTTFRDPLNIYFPKLKASGTPGSSVCQLGQDVQTKAEAVQSCLLDSEDELHIINIPDHIAVRNVTVNVVTNNGVKMKLVLRGPVGTVWNINSMESFSLMNNNAVHLDRFVLNPRLVLSDSDTELWNQALDYFKNTSISSYTKIHLNSPVIQIRIRIREPTRVTEVRTTESPTSFTSMQLFMSSDYMVELHPNTKVQTNKKIYAQVSSSVHGELDLIISVKSCSVHSKGIQPMEKRISFKSEPCSPCRNNNRFSFSLDMLQDLPSNIWELQCNISHCTKHSVSCSEPQLVTKKVQVTPYIPPLNPCMEFSLQSVLGIAFGGFLIGVLLIGALWFIKIRTGYPVALGFGSTGTFFSGCPCSLTKRHSVPTNPSPSENSSANGSMSSTQSTPTSSMA</sequence>
<name>A0AA88IUU6_TACVA</name>
<keyword evidence="3" id="KW-1133">Transmembrane helix</keyword>
<evidence type="ECO:0000256" key="2">
    <source>
        <dbReference type="SAM" id="MobiDB-lite"/>
    </source>
</evidence>
<accession>A0AA88IUU6</accession>
<keyword evidence="3" id="KW-0472">Membrane</keyword>
<feature type="signal peptide" evidence="4">
    <location>
        <begin position="1"/>
        <end position="19"/>
    </location>
</feature>
<dbReference type="Proteomes" id="UP001187315">
    <property type="component" value="Unassembled WGS sequence"/>
</dbReference>
<keyword evidence="1" id="KW-0325">Glycoprotein</keyword>
<evidence type="ECO:0000256" key="1">
    <source>
        <dbReference type="ARBA" id="ARBA00023180"/>
    </source>
</evidence>
<evidence type="ECO:0000259" key="5">
    <source>
        <dbReference type="Pfam" id="PF26060"/>
    </source>
</evidence>
<keyword evidence="3" id="KW-0812">Transmembrane</keyword>
<feature type="chain" id="PRO_5041698368" description="TGFBR3/Endoglin-like N-terminal domain-containing protein" evidence="4">
    <location>
        <begin position="20"/>
        <end position="545"/>
    </location>
</feature>
<feature type="domain" description="TGFBR3/Endoglin-like N-terminal" evidence="5">
    <location>
        <begin position="47"/>
        <end position="183"/>
    </location>
</feature>
<evidence type="ECO:0000256" key="4">
    <source>
        <dbReference type="SAM" id="SignalP"/>
    </source>
</evidence>
<dbReference type="AlphaFoldDB" id="A0AA88IUU6"/>
<reference evidence="6" key="1">
    <citation type="submission" date="2023-08" db="EMBL/GenBank/DDBJ databases">
        <title>Pelteobagrus vachellii genome.</title>
        <authorList>
            <person name="Liu H."/>
        </authorList>
    </citation>
    <scope>NUCLEOTIDE SEQUENCE</scope>
    <source>
        <strain evidence="6">PRFRI_2022a</strain>
        <tissue evidence="6">Muscle</tissue>
    </source>
</reference>
<feature type="transmembrane region" description="Helical" evidence="3">
    <location>
        <begin position="464"/>
        <end position="485"/>
    </location>
</feature>
<comment type="caution">
    <text evidence="6">The sequence shown here is derived from an EMBL/GenBank/DDBJ whole genome shotgun (WGS) entry which is preliminary data.</text>
</comment>
<dbReference type="EMBL" id="JAVHJS010000025">
    <property type="protein sequence ID" value="KAK2816123.1"/>
    <property type="molecule type" value="Genomic_DNA"/>
</dbReference>
<dbReference type="Pfam" id="PF26060">
    <property type="entry name" value="TGFBR3_N"/>
    <property type="match status" value="1"/>
</dbReference>
<evidence type="ECO:0000313" key="7">
    <source>
        <dbReference type="Proteomes" id="UP001187315"/>
    </source>
</evidence>
<evidence type="ECO:0000313" key="6">
    <source>
        <dbReference type="EMBL" id="KAK2816123.1"/>
    </source>
</evidence>
<feature type="compositionally biased region" description="Low complexity" evidence="2">
    <location>
        <begin position="517"/>
        <end position="545"/>
    </location>
</feature>
<keyword evidence="4" id="KW-0732">Signal</keyword>
<dbReference type="InterPro" id="IPR058899">
    <property type="entry name" value="TGFBR3/Endoglin-like_N"/>
</dbReference>
<protein>
    <recommendedName>
        <fullName evidence="5">TGFBR3/Endoglin-like N-terminal domain-containing protein</fullName>
    </recommendedName>
</protein>